<gene>
    <name evidence="1" type="ORF">C4S77_11825</name>
</gene>
<name>A0A2S8A7L8_9FLAO</name>
<reference evidence="1 2" key="1">
    <citation type="submission" date="2018-02" db="EMBL/GenBank/DDBJ databases">
        <title>Genome sequences of Apibacter spp., gut symbionts of Asian honey bees.</title>
        <authorList>
            <person name="Kwong W.K."/>
            <person name="Steele M.I."/>
            <person name="Moran N.A."/>
        </authorList>
    </citation>
    <scope>NUCLEOTIDE SEQUENCE [LARGE SCALE GENOMIC DNA]</scope>
    <source>
        <strain evidence="2">wkB301</strain>
    </source>
</reference>
<dbReference type="EMBL" id="PSZM01000046">
    <property type="protein sequence ID" value="PQL90561.1"/>
    <property type="molecule type" value="Genomic_DNA"/>
</dbReference>
<keyword evidence="2" id="KW-1185">Reference proteome</keyword>
<evidence type="ECO:0000313" key="1">
    <source>
        <dbReference type="EMBL" id="PQL90561.1"/>
    </source>
</evidence>
<evidence type="ECO:0000313" key="2">
    <source>
        <dbReference type="Proteomes" id="UP000238042"/>
    </source>
</evidence>
<dbReference type="AlphaFoldDB" id="A0A2S8A7L8"/>
<organism evidence="1 2">
    <name type="scientific">Apibacter adventoris</name>
    <dbReference type="NCBI Taxonomy" id="1679466"/>
    <lineage>
        <taxon>Bacteria</taxon>
        <taxon>Pseudomonadati</taxon>
        <taxon>Bacteroidota</taxon>
        <taxon>Flavobacteriia</taxon>
        <taxon>Flavobacteriales</taxon>
        <taxon>Weeksellaceae</taxon>
        <taxon>Apibacter</taxon>
    </lineage>
</organism>
<proteinExistence type="predicted"/>
<sequence length="409" mass="49070">MLNNKLYICLFILVFNIINCQEKQKSNIVSNKKPHDKTIKIILEKQLKQGANHYIEEPGVEIPKKAFKLEELNVSMFLADSLLKSNGYKTPLQSDFNKNIKLKLKRIIDNNSDKRYLYVNFFDKCDRDFNYFPYNGVEYKGIYIDKNRKIISKFYYIPELIDYQKNYPKISKIENQISSHYTIDEESYTIELWKDLASRNDDYNLSKQRSFNQQLILSLNKYLFNDDPSQLAWLINNDEYFMESLVTTFGYTEDKKLLNWVMEKNYNQADDFIKNYVFVRNCQNKLEIRENILKYIEVNTNDKEYQYAKQLLNLSNRNDWKNFSDEEYYMILAYMANTFDPLSEKYSEVGMETHAKWTILGKEYHERKPEQWNQLIKEFRKNNYYGLPNLKHALKQAESYGDISLEVSQ</sequence>
<comment type="caution">
    <text evidence="1">The sequence shown here is derived from an EMBL/GenBank/DDBJ whole genome shotgun (WGS) entry which is preliminary data.</text>
</comment>
<dbReference type="OrthoDB" id="767755at2"/>
<dbReference type="RefSeq" id="WP_105247707.1">
    <property type="nucleotide sequence ID" value="NZ_PSZM01000046.1"/>
</dbReference>
<protein>
    <submittedName>
        <fullName evidence="1">Uncharacterized protein</fullName>
    </submittedName>
</protein>
<accession>A0A2S8A7L8</accession>
<dbReference type="Proteomes" id="UP000238042">
    <property type="component" value="Unassembled WGS sequence"/>
</dbReference>